<evidence type="ECO:0008006" key="3">
    <source>
        <dbReference type="Google" id="ProtNLM"/>
    </source>
</evidence>
<dbReference type="Proteomes" id="UP001208534">
    <property type="component" value="Unassembled WGS sequence"/>
</dbReference>
<gene>
    <name evidence="1" type="ORF">KTH64_03010</name>
</gene>
<evidence type="ECO:0000313" key="2">
    <source>
        <dbReference type="Proteomes" id="UP001208534"/>
    </source>
</evidence>
<dbReference type="EMBL" id="JAHPRE010000008">
    <property type="protein sequence ID" value="MCU4395959.1"/>
    <property type="molecule type" value="Genomic_DNA"/>
</dbReference>
<protein>
    <recommendedName>
        <fullName evidence="3">Bacteriophage protein</fullName>
    </recommendedName>
</protein>
<evidence type="ECO:0000313" key="1">
    <source>
        <dbReference type="EMBL" id="MCU4395959.1"/>
    </source>
</evidence>
<dbReference type="AlphaFoldDB" id="A0AAW5R5M9"/>
<comment type="caution">
    <text evidence="1">The sequence shown here is derived from an EMBL/GenBank/DDBJ whole genome shotgun (WGS) entry which is preliminary data.</text>
</comment>
<sequence>MGSILNQDERQTPLRELGLFSVPVKAGVVILAGFAAAVDATGFAVPVTAATGLTYLGRYEHSVDNTDGSDGDVYVLVRNACAFQFANSATDPVTQASFGKPCYLEDGETVAETDATGTLSPAGRVVGIDENGVWVE</sequence>
<proteinExistence type="predicted"/>
<dbReference type="RefSeq" id="WP_262578582.1">
    <property type="nucleotide sequence ID" value="NZ_JAHPRE010000008.1"/>
</dbReference>
<organism evidence="1 2">
    <name type="scientific">Acinetobacter junii</name>
    <dbReference type="NCBI Taxonomy" id="40215"/>
    <lineage>
        <taxon>Bacteria</taxon>
        <taxon>Pseudomonadati</taxon>
        <taxon>Pseudomonadota</taxon>
        <taxon>Gammaproteobacteria</taxon>
        <taxon>Moraxellales</taxon>
        <taxon>Moraxellaceae</taxon>
        <taxon>Acinetobacter</taxon>
    </lineage>
</organism>
<name>A0AAW5R5M9_ACIJU</name>
<reference evidence="1" key="1">
    <citation type="submission" date="2021-06" db="EMBL/GenBank/DDBJ databases">
        <title>Propagation of a rapidly emergent carbapenem-resistant Acinetobacter baumannii lineage by various extra-hospital transmission networks.</title>
        <authorList>
            <person name="Calix J."/>
        </authorList>
    </citation>
    <scope>NUCLEOTIDE SEQUENCE</scope>
    <source>
        <strain evidence="1">WU_MDCI_Aw63</strain>
    </source>
</reference>
<accession>A0AAW5R5M9</accession>